<sequence length="799" mass="84932">MLTAIQVSVFSATSKTVILRWTRFSGASSYKITAAPKSSPSNPIAFAMFGPNTVLGSIASLSPNIIYTFTVEALDNSQVILSTAVIDSSTAPEVMDPIQNVKPKDSTTLMASFNLETGATSYIIRIQNTNGFYREVTVSSSPVEIKSLTSYTEYMLSIFSVNSGGQSQPSLTVTAKTVLPPPQLSASSPSNDSITVSWAPVAHAVQYSLSLYKFGSNTTYIKNNTSNLTISGLDAGSLYVIMGFAWDLEGRKGEGSLYINQTTRPPTPSCANVSMVTSNGVAGLSVSWELDHRVYGSILYHVMSDQNLTCNSTSSSCTLLAVGCGEVHTIEVTASNDAGPSLPSSPVVFITFPCPPESLALEESTEGNCTLMWDTEPHGDSYTAFITRGDGAEESCNTTSNNCTYHCTCGYTYLMSVFTFNQAGSSPQGQVLNYTTSPCCPEGVSVSSVSTDTLEIKWTASRGAELYETRAADSSEVILCNDTAPVCALSDLSCDSPYSVVVTPCNDISGCNRACKAHTKNTAPCMPMNLMLNPKNSTCVTVSWTANNSLASYTVTASGDDGTRTCDTNGNSCDITDLPCGSTYEVSVIASSHFGWSLPSYSDSLETEPCCPVNLTVDQVTQAITNVSWSHAKGAHSFITSLTSTRGHARCHTLDSHCLMGCITCGTNYTVTMEARSHSGRRSNCTYEGFSSSACCPSGVRLSRMSNNSVRVLWRKAASSHSYITEMVGSSNNYSCTASPGESSCDVGNIQCGEVYNVVVAPLTPEGSTVLFCPQRMYSVLCSGSNVGTVIYRGKRSVG</sequence>
<gene>
    <name evidence="3" type="primary">LOC115006949</name>
</gene>
<dbReference type="Pfam" id="PF00041">
    <property type="entry name" value="fn3"/>
    <property type="match status" value="2"/>
</dbReference>
<reference evidence="3" key="1">
    <citation type="submission" date="2025-08" db="UniProtKB">
        <authorList>
            <consortium name="RefSeq"/>
        </authorList>
    </citation>
    <scope>IDENTIFICATION</scope>
</reference>
<dbReference type="OrthoDB" id="9927686at2759"/>
<dbReference type="CDD" id="cd00063">
    <property type="entry name" value="FN3"/>
    <property type="match status" value="3"/>
</dbReference>
<feature type="domain" description="Fibronectin type-III" evidence="1">
    <location>
        <begin position="180"/>
        <end position="266"/>
    </location>
</feature>
<dbReference type="GeneID" id="115006949"/>
<protein>
    <submittedName>
        <fullName evidence="3">Fibronectin type III domain-containing protein 7-like</fullName>
    </submittedName>
</protein>
<organism evidence="2 3">
    <name type="scientific">Cottoperca gobio</name>
    <name type="common">Frogmouth</name>
    <name type="synonym">Aphritis gobio</name>
    <dbReference type="NCBI Taxonomy" id="56716"/>
    <lineage>
        <taxon>Eukaryota</taxon>
        <taxon>Metazoa</taxon>
        <taxon>Chordata</taxon>
        <taxon>Craniata</taxon>
        <taxon>Vertebrata</taxon>
        <taxon>Euteleostomi</taxon>
        <taxon>Actinopterygii</taxon>
        <taxon>Neopterygii</taxon>
        <taxon>Teleostei</taxon>
        <taxon>Neoteleostei</taxon>
        <taxon>Acanthomorphata</taxon>
        <taxon>Eupercaria</taxon>
        <taxon>Perciformes</taxon>
        <taxon>Notothenioidei</taxon>
        <taxon>Bovichtidae</taxon>
        <taxon>Cottoperca</taxon>
    </lineage>
</organism>
<dbReference type="Proteomes" id="UP000504630">
    <property type="component" value="Chromosome 4"/>
</dbReference>
<dbReference type="InParanoid" id="A0A6J2PK01"/>
<dbReference type="Gene3D" id="2.60.40.10">
    <property type="entry name" value="Immunoglobulins"/>
    <property type="match status" value="4"/>
</dbReference>
<name>A0A6J2PK01_COTGO</name>
<feature type="domain" description="Fibronectin type-III" evidence="1">
    <location>
        <begin position="526"/>
        <end position="610"/>
    </location>
</feature>
<dbReference type="PANTHER" id="PTHR47135">
    <property type="entry name" value="FIBRONECTIN TYPE III DOMAIN-CONTAINING PROTEIN 7"/>
    <property type="match status" value="1"/>
</dbReference>
<dbReference type="SUPFAM" id="SSF49265">
    <property type="entry name" value="Fibronectin type III"/>
    <property type="match status" value="5"/>
</dbReference>
<dbReference type="Gene3D" id="6.10.250.2590">
    <property type="match status" value="1"/>
</dbReference>
<dbReference type="InterPro" id="IPR003961">
    <property type="entry name" value="FN3_dom"/>
</dbReference>
<evidence type="ECO:0000313" key="2">
    <source>
        <dbReference type="Proteomes" id="UP000504630"/>
    </source>
</evidence>
<dbReference type="SMART" id="SM00060">
    <property type="entry name" value="FN3"/>
    <property type="match status" value="9"/>
</dbReference>
<accession>A0A6J2PK01</accession>
<evidence type="ECO:0000313" key="3">
    <source>
        <dbReference type="RefSeq" id="XP_029285442.1"/>
    </source>
</evidence>
<evidence type="ECO:0000259" key="1">
    <source>
        <dbReference type="PROSITE" id="PS50853"/>
    </source>
</evidence>
<dbReference type="AlphaFoldDB" id="A0A6J2PK01"/>
<proteinExistence type="predicted"/>
<keyword evidence="2" id="KW-1185">Reference proteome</keyword>
<dbReference type="KEGG" id="cgob:115006949"/>
<dbReference type="PROSITE" id="PS50853">
    <property type="entry name" value="FN3"/>
    <property type="match status" value="2"/>
</dbReference>
<dbReference type="InterPro" id="IPR036116">
    <property type="entry name" value="FN3_sf"/>
</dbReference>
<dbReference type="RefSeq" id="XP_029285442.1">
    <property type="nucleotide sequence ID" value="XM_029429582.1"/>
</dbReference>
<dbReference type="InterPro" id="IPR013783">
    <property type="entry name" value="Ig-like_fold"/>
</dbReference>
<dbReference type="PANTHER" id="PTHR47135:SF1">
    <property type="entry name" value="FIBRONECTIN TYPE III DOMAIN-CONTAINING PROTEIN 7"/>
    <property type="match status" value="1"/>
</dbReference>